<dbReference type="SUPFAM" id="SSF51569">
    <property type="entry name" value="Aldolase"/>
    <property type="match status" value="1"/>
</dbReference>
<protein>
    <submittedName>
        <fullName evidence="2">Class II D-tagatose-bisphosphate aldolase, non-catalytic subunit</fullName>
    </submittedName>
</protein>
<evidence type="ECO:0000256" key="1">
    <source>
        <dbReference type="ARBA" id="ARBA00005007"/>
    </source>
</evidence>
<dbReference type="Gene3D" id="3.20.20.70">
    <property type="entry name" value="Aldolase class I"/>
    <property type="match status" value="1"/>
</dbReference>
<dbReference type="GO" id="GO:0009401">
    <property type="term" value="P:phosphoenolpyruvate-dependent sugar phosphotransferase system"/>
    <property type="evidence" value="ECO:0007669"/>
    <property type="project" value="TreeGrafter"/>
</dbReference>
<accession>A0AB39VC16</accession>
<dbReference type="RefSeq" id="WP_369713655.1">
    <property type="nucleotide sequence ID" value="NZ_CP165646.1"/>
</dbReference>
<dbReference type="Pfam" id="PF08013">
    <property type="entry name" value="GatZ_KbaZ-like"/>
    <property type="match status" value="1"/>
</dbReference>
<proteinExistence type="predicted"/>
<dbReference type="PANTHER" id="PTHR32502:SF2">
    <property type="entry name" value="D-TAGATOSE-1,6-BISPHOSPHATE ALDOLASE SUBUNIT KBAZ"/>
    <property type="match status" value="1"/>
</dbReference>
<evidence type="ECO:0000313" key="2">
    <source>
        <dbReference type="EMBL" id="XDU65436.1"/>
    </source>
</evidence>
<dbReference type="EMBL" id="CP165646">
    <property type="protein sequence ID" value="XDU65436.1"/>
    <property type="molecule type" value="Genomic_DNA"/>
</dbReference>
<sequence>MSKMTLSEVVKKGLKLKKSERATMLGIGPMSKMLIKASILLAKEKDFPLMFIASRNQVDAKELGGGYVCNWDQKGFSDAIKEVSKEIGFDGLYYLCRDHGGPWQRDKERKEHLPEDEAMKLGKKSYIEDLINGFDLLHIDPTKDPYVVGKVIDMNVVLRRTVELIKFVEQERIARGLPEISYEVGTEETNGGLTSVESYEFFIQKLMKELDDNGLPHPCFIVGQTGTLTRLTENVGHFNAKASIDLSSVAEKYEVGLKEHNGDYQDEGILLAHPALGITAMNVAPEYGTVETRAYLKLVELEEMLFNERLISKKSNLKDCIRRESVASRRWEKWMTDDTVSKSTEDLLKDEEIITVITDISGHYTFNNDNVKKEIEDLFANLSEAGVDAEKYVIYKLQESLDRYVETFNLTGYTSRLKK</sequence>
<comment type="pathway">
    <text evidence="1">Carbohydrate metabolism.</text>
</comment>
<gene>
    <name evidence="2" type="ORF">AB8B23_04585</name>
</gene>
<dbReference type="InterPro" id="IPR050303">
    <property type="entry name" value="GatZ_KbaZ_carbometab"/>
</dbReference>
<dbReference type="InterPro" id="IPR012062">
    <property type="entry name" value="GatZ/KbaZ-like"/>
</dbReference>
<dbReference type="GO" id="GO:0005886">
    <property type="term" value="C:plasma membrane"/>
    <property type="evidence" value="ECO:0007669"/>
    <property type="project" value="TreeGrafter"/>
</dbReference>
<organism evidence="2">
    <name type="scientific">Leptotrichia mesophila</name>
    <dbReference type="NCBI Taxonomy" id="3239303"/>
    <lineage>
        <taxon>Bacteria</taxon>
        <taxon>Fusobacteriati</taxon>
        <taxon>Fusobacteriota</taxon>
        <taxon>Fusobacteriia</taxon>
        <taxon>Fusobacteriales</taxon>
        <taxon>Leptotrichiaceae</taxon>
        <taxon>Leptotrichia</taxon>
    </lineage>
</organism>
<dbReference type="PANTHER" id="PTHR32502">
    <property type="entry name" value="N-ACETYLGALACTOSAMINE PERMEASE II COMPONENT-RELATED"/>
    <property type="match status" value="1"/>
</dbReference>
<name>A0AB39VC16_9FUSO</name>
<dbReference type="KEGG" id="lmes:AB8B23_04585"/>
<reference evidence="2" key="1">
    <citation type="submission" date="2024-07" db="EMBL/GenBank/DDBJ databases">
        <authorList>
            <person name="Li X.-J."/>
            <person name="Wang X."/>
        </authorList>
    </citation>
    <scope>NUCLEOTIDE SEQUENCE</scope>
    <source>
        <strain evidence="2">HSP-342</strain>
    </source>
</reference>
<dbReference type="AlphaFoldDB" id="A0AB39VC16"/>
<dbReference type="GO" id="GO:0005975">
    <property type="term" value="P:carbohydrate metabolic process"/>
    <property type="evidence" value="ECO:0007669"/>
    <property type="project" value="InterPro"/>
</dbReference>
<dbReference type="InterPro" id="IPR013785">
    <property type="entry name" value="Aldolase_TIM"/>
</dbReference>